<accession>K3ZZ99</accession>
<dbReference type="HOGENOM" id="CLU_3145298_0_0_1"/>
<reference evidence="1" key="2">
    <citation type="submission" date="2018-08" db="UniProtKB">
        <authorList>
            <consortium name="EnsemblPlants"/>
        </authorList>
    </citation>
    <scope>IDENTIFICATION</scope>
    <source>
        <strain evidence="1">Yugu1</strain>
    </source>
</reference>
<name>K3ZZ99_SETIT</name>
<protein>
    <submittedName>
        <fullName evidence="1">Uncharacterized protein</fullName>
    </submittedName>
</protein>
<dbReference type="InParanoid" id="K3ZZ99"/>
<proteinExistence type="predicted"/>
<dbReference type="EMBL" id="AGNK02001272">
    <property type="status" value="NOT_ANNOTATED_CDS"/>
    <property type="molecule type" value="Genomic_DNA"/>
</dbReference>
<dbReference type="Gramene" id="KQL26004">
    <property type="protein sequence ID" value="KQL26004"/>
    <property type="gene ID" value="SETIT_031931mg"/>
</dbReference>
<dbReference type="Proteomes" id="UP000004995">
    <property type="component" value="Unassembled WGS sequence"/>
</dbReference>
<dbReference type="EnsemblPlants" id="KQL26004">
    <property type="protein sequence ID" value="KQL26004"/>
    <property type="gene ID" value="SETIT_031931mg"/>
</dbReference>
<dbReference type="STRING" id="4555.K3ZZ99"/>
<keyword evidence="2" id="KW-1185">Reference proteome</keyword>
<evidence type="ECO:0000313" key="2">
    <source>
        <dbReference type="Proteomes" id="UP000004995"/>
    </source>
</evidence>
<dbReference type="AlphaFoldDB" id="K3ZZ99"/>
<reference evidence="2" key="1">
    <citation type="journal article" date="2012" name="Nat. Biotechnol.">
        <title>Reference genome sequence of the model plant Setaria.</title>
        <authorList>
            <person name="Bennetzen J.L."/>
            <person name="Schmutz J."/>
            <person name="Wang H."/>
            <person name="Percifield R."/>
            <person name="Hawkins J."/>
            <person name="Pontaroli A.C."/>
            <person name="Estep M."/>
            <person name="Feng L."/>
            <person name="Vaughn J.N."/>
            <person name="Grimwood J."/>
            <person name="Jenkins J."/>
            <person name="Barry K."/>
            <person name="Lindquist E."/>
            <person name="Hellsten U."/>
            <person name="Deshpande S."/>
            <person name="Wang X."/>
            <person name="Wu X."/>
            <person name="Mitros T."/>
            <person name="Triplett J."/>
            <person name="Yang X."/>
            <person name="Ye C.Y."/>
            <person name="Mauro-Herrera M."/>
            <person name="Wang L."/>
            <person name="Li P."/>
            <person name="Sharma M."/>
            <person name="Sharma R."/>
            <person name="Ronald P.C."/>
            <person name="Panaud O."/>
            <person name="Kellogg E.A."/>
            <person name="Brutnell T.P."/>
            <person name="Doust A.N."/>
            <person name="Tuskan G.A."/>
            <person name="Rokhsar D."/>
            <person name="Devos K.M."/>
        </authorList>
    </citation>
    <scope>NUCLEOTIDE SEQUENCE [LARGE SCALE GENOMIC DNA]</scope>
    <source>
        <strain evidence="2">cv. Yugu1</strain>
    </source>
</reference>
<organism evidence="1 2">
    <name type="scientific">Setaria italica</name>
    <name type="common">Foxtail millet</name>
    <name type="synonym">Panicum italicum</name>
    <dbReference type="NCBI Taxonomy" id="4555"/>
    <lineage>
        <taxon>Eukaryota</taxon>
        <taxon>Viridiplantae</taxon>
        <taxon>Streptophyta</taxon>
        <taxon>Embryophyta</taxon>
        <taxon>Tracheophyta</taxon>
        <taxon>Spermatophyta</taxon>
        <taxon>Magnoliopsida</taxon>
        <taxon>Liliopsida</taxon>
        <taxon>Poales</taxon>
        <taxon>Poaceae</taxon>
        <taxon>PACMAD clade</taxon>
        <taxon>Panicoideae</taxon>
        <taxon>Panicodae</taxon>
        <taxon>Paniceae</taxon>
        <taxon>Cenchrinae</taxon>
        <taxon>Setaria</taxon>
    </lineage>
</organism>
<sequence>MGTSACFYLELRPSLPAVHNYPSPGSGFLSVGHAGGKVVLYKLHHYQNA</sequence>
<evidence type="ECO:0000313" key="1">
    <source>
        <dbReference type="EnsemblPlants" id="KQL26004"/>
    </source>
</evidence>